<dbReference type="PaxDb" id="3880-AES61681"/>
<evidence type="ECO:0000313" key="3">
    <source>
        <dbReference type="Proteomes" id="UP000002051"/>
    </source>
</evidence>
<dbReference type="Proteomes" id="UP000002051">
    <property type="component" value="Unassembled WGS sequence"/>
</dbReference>
<gene>
    <name evidence="1" type="ordered locus">MTR_1g087360</name>
</gene>
<sequence>MDTYPIDVNTMLVAVYYNRGKLNWFRVHIDVTLSDLKEQLDQINGRINHKDIRRMNNFQGWYNDRQRPSYQL</sequence>
<keyword evidence="3" id="KW-1185">Reference proteome</keyword>
<name>G7IDT0_MEDTR</name>
<reference evidence="2" key="3">
    <citation type="submission" date="2015-04" db="UniProtKB">
        <authorList>
            <consortium name="EnsemblPlants"/>
        </authorList>
    </citation>
    <scope>IDENTIFICATION</scope>
    <source>
        <strain evidence="2">cv. Jemalong A17</strain>
    </source>
</reference>
<reference evidence="1 3" key="1">
    <citation type="journal article" date="2011" name="Nature">
        <title>The Medicago genome provides insight into the evolution of rhizobial symbioses.</title>
        <authorList>
            <person name="Young N.D."/>
            <person name="Debelle F."/>
            <person name="Oldroyd G.E."/>
            <person name="Geurts R."/>
            <person name="Cannon S.B."/>
            <person name="Udvardi M.K."/>
            <person name="Benedito V.A."/>
            <person name="Mayer K.F."/>
            <person name="Gouzy J."/>
            <person name="Schoof H."/>
            <person name="Van de Peer Y."/>
            <person name="Proost S."/>
            <person name="Cook D.R."/>
            <person name="Meyers B.C."/>
            <person name="Spannagl M."/>
            <person name="Cheung F."/>
            <person name="De Mita S."/>
            <person name="Krishnakumar V."/>
            <person name="Gundlach H."/>
            <person name="Zhou S."/>
            <person name="Mudge J."/>
            <person name="Bharti A.K."/>
            <person name="Murray J.D."/>
            <person name="Naoumkina M.A."/>
            <person name="Rosen B."/>
            <person name="Silverstein K.A."/>
            <person name="Tang H."/>
            <person name="Rombauts S."/>
            <person name="Zhao P.X."/>
            <person name="Zhou P."/>
            <person name="Barbe V."/>
            <person name="Bardou P."/>
            <person name="Bechner M."/>
            <person name="Bellec A."/>
            <person name="Berger A."/>
            <person name="Berges H."/>
            <person name="Bidwell S."/>
            <person name="Bisseling T."/>
            <person name="Choisne N."/>
            <person name="Couloux A."/>
            <person name="Denny R."/>
            <person name="Deshpande S."/>
            <person name="Dai X."/>
            <person name="Doyle J.J."/>
            <person name="Dudez A.M."/>
            <person name="Farmer A.D."/>
            <person name="Fouteau S."/>
            <person name="Franken C."/>
            <person name="Gibelin C."/>
            <person name="Gish J."/>
            <person name="Goldstein S."/>
            <person name="Gonzalez A.J."/>
            <person name="Green P.J."/>
            <person name="Hallab A."/>
            <person name="Hartog M."/>
            <person name="Hua A."/>
            <person name="Humphray S.J."/>
            <person name="Jeong D.H."/>
            <person name="Jing Y."/>
            <person name="Jocker A."/>
            <person name="Kenton S.M."/>
            <person name="Kim D.J."/>
            <person name="Klee K."/>
            <person name="Lai H."/>
            <person name="Lang C."/>
            <person name="Lin S."/>
            <person name="Macmil S.L."/>
            <person name="Magdelenat G."/>
            <person name="Matthews L."/>
            <person name="McCorrison J."/>
            <person name="Monaghan E.L."/>
            <person name="Mun J.H."/>
            <person name="Najar F.Z."/>
            <person name="Nicholson C."/>
            <person name="Noirot C."/>
            <person name="O'Bleness M."/>
            <person name="Paule C.R."/>
            <person name="Poulain J."/>
            <person name="Prion F."/>
            <person name="Qin B."/>
            <person name="Qu C."/>
            <person name="Retzel E.F."/>
            <person name="Riddle C."/>
            <person name="Sallet E."/>
            <person name="Samain S."/>
            <person name="Samson N."/>
            <person name="Sanders I."/>
            <person name="Saurat O."/>
            <person name="Scarpelli C."/>
            <person name="Schiex T."/>
            <person name="Segurens B."/>
            <person name="Severin A.J."/>
            <person name="Sherrier D.J."/>
            <person name="Shi R."/>
            <person name="Sims S."/>
            <person name="Singer S.R."/>
            <person name="Sinharoy S."/>
            <person name="Sterck L."/>
            <person name="Viollet A."/>
            <person name="Wang B.B."/>
            <person name="Wang K."/>
            <person name="Wang M."/>
            <person name="Wang X."/>
            <person name="Warfsmann J."/>
            <person name="Weissenbach J."/>
            <person name="White D.D."/>
            <person name="White J.D."/>
            <person name="Wiley G.B."/>
            <person name="Wincker P."/>
            <person name="Xing Y."/>
            <person name="Yang L."/>
            <person name="Yao Z."/>
            <person name="Ying F."/>
            <person name="Zhai J."/>
            <person name="Zhou L."/>
            <person name="Zuber A."/>
            <person name="Denarie J."/>
            <person name="Dixon R.A."/>
            <person name="May G.D."/>
            <person name="Schwartz D.C."/>
            <person name="Rogers J."/>
            <person name="Quetier F."/>
            <person name="Town C.D."/>
            <person name="Roe B.A."/>
        </authorList>
    </citation>
    <scope>NUCLEOTIDE SEQUENCE [LARGE SCALE GENOMIC DNA]</scope>
    <source>
        <strain evidence="1">A17</strain>
        <strain evidence="2 3">cv. Jemalong A17</strain>
    </source>
</reference>
<evidence type="ECO:0000313" key="1">
    <source>
        <dbReference type="EMBL" id="AES61681.1"/>
    </source>
</evidence>
<dbReference type="EMBL" id="CM001217">
    <property type="protein sequence ID" value="AES61681.1"/>
    <property type="molecule type" value="Genomic_DNA"/>
</dbReference>
<protein>
    <submittedName>
        <fullName evidence="1 2">Uncharacterized protein</fullName>
    </submittedName>
</protein>
<dbReference type="HOGENOM" id="CLU_125180_2_1_1"/>
<reference evidence="1 3" key="2">
    <citation type="journal article" date="2014" name="BMC Genomics">
        <title>An improved genome release (version Mt4.0) for the model legume Medicago truncatula.</title>
        <authorList>
            <person name="Tang H."/>
            <person name="Krishnakumar V."/>
            <person name="Bidwell S."/>
            <person name="Rosen B."/>
            <person name="Chan A."/>
            <person name="Zhou S."/>
            <person name="Gentzbittel L."/>
            <person name="Childs K.L."/>
            <person name="Yandell M."/>
            <person name="Gundlach H."/>
            <person name="Mayer K.F."/>
            <person name="Schwartz D.C."/>
            <person name="Town C.D."/>
        </authorList>
    </citation>
    <scope>GENOME REANNOTATION</scope>
    <source>
        <strain evidence="2 3">cv. Jemalong A17</strain>
    </source>
</reference>
<organism evidence="1 3">
    <name type="scientific">Medicago truncatula</name>
    <name type="common">Barrel medic</name>
    <name type="synonym">Medicago tribuloides</name>
    <dbReference type="NCBI Taxonomy" id="3880"/>
    <lineage>
        <taxon>Eukaryota</taxon>
        <taxon>Viridiplantae</taxon>
        <taxon>Streptophyta</taxon>
        <taxon>Embryophyta</taxon>
        <taxon>Tracheophyta</taxon>
        <taxon>Spermatophyta</taxon>
        <taxon>Magnoliopsida</taxon>
        <taxon>eudicotyledons</taxon>
        <taxon>Gunneridae</taxon>
        <taxon>Pentapetalae</taxon>
        <taxon>rosids</taxon>
        <taxon>fabids</taxon>
        <taxon>Fabales</taxon>
        <taxon>Fabaceae</taxon>
        <taxon>Papilionoideae</taxon>
        <taxon>50 kb inversion clade</taxon>
        <taxon>NPAAA clade</taxon>
        <taxon>Hologalegina</taxon>
        <taxon>IRL clade</taxon>
        <taxon>Trifolieae</taxon>
        <taxon>Medicago</taxon>
    </lineage>
</organism>
<proteinExistence type="predicted"/>
<evidence type="ECO:0000313" key="2">
    <source>
        <dbReference type="EnsemblPlants" id="AES61681"/>
    </source>
</evidence>
<dbReference type="EnsemblPlants" id="AES61681">
    <property type="protein sequence ID" value="AES61681"/>
    <property type="gene ID" value="MTR_1g087360"/>
</dbReference>
<accession>G7IDT0</accession>
<dbReference type="AlphaFoldDB" id="G7IDT0"/>